<dbReference type="RefSeq" id="YP_009256700.1">
    <property type="nucleotide sequence ID" value="NC_030313.1"/>
</dbReference>
<dbReference type="EMBL" id="KU646490">
    <property type="protein sequence ID" value="ANI25426.1"/>
    <property type="molecule type" value="Genomic_DNA"/>
</dbReference>
<feature type="transmembrane region" description="Helical" evidence="1">
    <location>
        <begin position="14"/>
        <end position="33"/>
    </location>
</feature>
<reference evidence="2" key="1">
    <citation type="journal article" date="2016" name="Front. Plant Sci.">
        <title>Comparative Chloroplast Genome Analyses of Streptophyte Green Algae Uncover Major Structural Alterations in the Klebsormidiophyceae, Coleochaetophyceae and Zygnematophyceae.</title>
        <authorList>
            <person name="Lemieux C."/>
            <person name="Otis C."/>
            <person name="Turmel M."/>
        </authorList>
    </citation>
    <scope>NUCLEOTIDE SEQUENCE</scope>
</reference>
<proteinExistence type="predicted"/>
<dbReference type="GeneID" id="27986432"/>
<dbReference type="GeneID" id="27986471"/>
<dbReference type="EMBL" id="KU646490">
    <property type="protein sequence ID" value="ANI25444.1"/>
    <property type="molecule type" value="Genomic_DNA"/>
</dbReference>
<dbReference type="Pfam" id="PF07444">
    <property type="entry name" value="Ycf66_N"/>
    <property type="match status" value="1"/>
</dbReference>
<sequence length="150" mass="17475">MCFISYYTMINFELGPSTILGIVLICNSLLLYGLRKIAFVLARDYDILFSTLGFLTGGILIFQGWRLDPILLFCQICSMGMSFFFAWESIRMRICLRHATKRLDQEKQGALYKVDRFYECLFLSKILLKDRKRHPILGLSPTNFCFLLDD</sequence>
<organism evidence="2">
    <name type="scientific">Entransia fimbriata</name>
    <dbReference type="NCBI Taxonomy" id="130991"/>
    <lineage>
        <taxon>Eukaryota</taxon>
        <taxon>Viridiplantae</taxon>
        <taxon>Streptophyta</taxon>
        <taxon>Klebsormidiophyceae</taxon>
        <taxon>Entransiales</taxon>
        <taxon>Entransiaceae</taxon>
        <taxon>Entransia</taxon>
    </lineage>
</organism>
<evidence type="ECO:0000313" key="2">
    <source>
        <dbReference type="EMBL" id="ANI25444.1"/>
    </source>
</evidence>
<keyword evidence="2" id="KW-0150">Chloroplast</keyword>
<dbReference type="AlphaFoldDB" id="A0A191T4X9"/>
<geneLocation type="chloroplast" evidence="2"/>
<name>A0A191T4X9_9VIRI</name>
<keyword evidence="1" id="KW-1133">Transmembrane helix</keyword>
<keyword evidence="1" id="KW-0812">Transmembrane</keyword>
<dbReference type="InterPro" id="IPR010004">
    <property type="entry name" value="Uncharacterised_Ycf66"/>
</dbReference>
<keyword evidence="1" id="KW-0472">Membrane</keyword>
<protein>
    <submittedName>
        <fullName evidence="2">Hypothetical chloroplast RF66</fullName>
    </submittedName>
</protein>
<dbReference type="RefSeq" id="YP_009256743.1">
    <property type="nucleotide sequence ID" value="NC_030313.1"/>
</dbReference>
<accession>A0A191T4X9</accession>
<keyword evidence="2" id="KW-0934">Plastid</keyword>
<gene>
    <name evidence="2" type="primary">ycf66</name>
</gene>
<feature type="transmembrane region" description="Helical" evidence="1">
    <location>
        <begin position="70"/>
        <end position="87"/>
    </location>
</feature>
<feature type="transmembrane region" description="Helical" evidence="1">
    <location>
        <begin position="45"/>
        <end position="64"/>
    </location>
</feature>
<evidence type="ECO:0000256" key="1">
    <source>
        <dbReference type="SAM" id="Phobius"/>
    </source>
</evidence>